<keyword evidence="13" id="KW-1185">Reference proteome</keyword>
<comment type="subcellular location">
    <subcellularLocation>
        <location evidence="1">Cytoplasm</location>
        <location evidence="1">Cytoskeleton</location>
    </subcellularLocation>
</comment>
<dbReference type="GO" id="GO:0015629">
    <property type="term" value="C:actin cytoskeleton"/>
    <property type="evidence" value="ECO:0007669"/>
    <property type="project" value="TreeGrafter"/>
</dbReference>
<dbReference type="GO" id="GO:0097320">
    <property type="term" value="P:plasma membrane tubulation"/>
    <property type="evidence" value="ECO:0007669"/>
    <property type="project" value="TreeGrafter"/>
</dbReference>
<dbReference type="InterPro" id="IPR046982">
    <property type="entry name" value="BIN3/RVS161-like"/>
</dbReference>
<evidence type="ECO:0000313" key="12">
    <source>
        <dbReference type="Ensembl" id="ENSCMMP00000011749.1"/>
    </source>
</evidence>
<keyword evidence="4 9" id="KW-0175">Coiled coil</keyword>
<dbReference type="GO" id="GO:0005737">
    <property type="term" value="C:cytoplasm"/>
    <property type="evidence" value="ECO:0007669"/>
    <property type="project" value="InterPro"/>
</dbReference>
<evidence type="ECO:0000256" key="2">
    <source>
        <dbReference type="ARBA" id="ARBA00022490"/>
    </source>
</evidence>
<dbReference type="PANTHER" id="PTHR47174">
    <property type="entry name" value="BRIDGING INTEGRATOR 3"/>
    <property type="match status" value="1"/>
</dbReference>
<protein>
    <submittedName>
        <fullName evidence="12">Bridging integrator 3</fullName>
    </submittedName>
</protein>
<evidence type="ECO:0000256" key="3">
    <source>
        <dbReference type="ARBA" id="ARBA00022618"/>
    </source>
</evidence>
<dbReference type="SUPFAM" id="SSF103657">
    <property type="entry name" value="BAR/IMD domain-like"/>
    <property type="match status" value="1"/>
</dbReference>
<dbReference type="PANTHER" id="PTHR47174:SF3">
    <property type="entry name" value="BRIDGING INTEGRATOR 3"/>
    <property type="match status" value="1"/>
</dbReference>
<feature type="region of interest" description="Disordered" evidence="10">
    <location>
        <begin position="226"/>
        <end position="266"/>
    </location>
</feature>
<dbReference type="InterPro" id="IPR004148">
    <property type="entry name" value="BAR_dom"/>
</dbReference>
<dbReference type="Proteomes" id="UP000694556">
    <property type="component" value="Chromosome 23"/>
</dbReference>
<dbReference type="GO" id="GO:0051301">
    <property type="term" value="P:cell division"/>
    <property type="evidence" value="ECO:0007669"/>
    <property type="project" value="UniProtKB-KW"/>
</dbReference>
<accession>A0A8C3BZW8</accession>
<evidence type="ECO:0000256" key="5">
    <source>
        <dbReference type="ARBA" id="ARBA00023210"/>
    </source>
</evidence>
<feature type="coiled-coil region" evidence="9">
    <location>
        <begin position="49"/>
        <end position="76"/>
    </location>
</feature>
<evidence type="ECO:0000256" key="4">
    <source>
        <dbReference type="ARBA" id="ARBA00023054"/>
    </source>
</evidence>
<dbReference type="GO" id="GO:0008289">
    <property type="term" value="F:lipid binding"/>
    <property type="evidence" value="ECO:0007669"/>
    <property type="project" value="TreeGrafter"/>
</dbReference>
<evidence type="ECO:0000259" key="11">
    <source>
        <dbReference type="PROSITE" id="PS51021"/>
    </source>
</evidence>
<dbReference type="Ensembl" id="ENSCMMT00000012922.1">
    <property type="protein sequence ID" value="ENSCMMP00000011749.1"/>
    <property type="gene ID" value="ENSCMMG00000007441.1"/>
</dbReference>
<evidence type="ECO:0000256" key="8">
    <source>
        <dbReference type="ARBA" id="ARBA00059510"/>
    </source>
</evidence>
<proteinExistence type="predicted"/>
<sequence length="378" mass="42947">MGLLLRRRARGRLRSPLLLPSLPSLFSRIPFKIGQPKKQIVPKTVERDFEREYGKLQQLEDQTKKLQKDMKKSTDADLAMSKSAVKISSDLLSNPLCEQEPGFLEMVTAFDTAMKRMDAFNQEKVNQIQKTVIEPLKKFSSVFPSLNMAVKRREQALQDYKRLQSKVEKYEEKERTGPVLAKLHQVQPRSLGATLAASFVATWEPRWVRMDLFQSHAELSGLKMKGNKKSMGRKNAGMDEQEEFPSPSAPARAAVGREQSLPSRRACHLLHKKKKKKFVLENRSNRSPGSFARFPFFSPKSEQNRPDFLRKFSPQPLLPQKVCGILGGAGWLSRQPKKRGFFSDGKKRSFVFKNSPGGADKRDLSFSRKPLTLLSLGA</sequence>
<evidence type="ECO:0000256" key="10">
    <source>
        <dbReference type="SAM" id="MobiDB-lite"/>
    </source>
</evidence>
<dbReference type="GO" id="GO:0051666">
    <property type="term" value="P:actin cortical patch localization"/>
    <property type="evidence" value="ECO:0007669"/>
    <property type="project" value="InterPro"/>
</dbReference>
<dbReference type="PROSITE" id="PS51021">
    <property type="entry name" value="BAR"/>
    <property type="match status" value="1"/>
</dbReference>
<dbReference type="GO" id="GO:0006897">
    <property type="term" value="P:endocytosis"/>
    <property type="evidence" value="ECO:0007669"/>
    <property type="project" value="InterPro"/>
</dbReference>
<dbReference type="FunFam" id="1.20.1270.60:FF:000028">
    <property type="entry name" value="Bridging integrator 3 homolog"/>
    <property type="match status" value="1"/>
</dbReference>
<keyword evidence="7" id="KW-0131">Cell cycle</keyword>
<reference evidence="12" key="1">
    <citation type="submission" date="2018-09" db="EMBL/GenBank/DDBJ databases">
        <title>Common duck and Muscovy duck high density SNP chip.</title>
        <authorList>
            <person name="Vignal A."/>
            <person name="Thebault N."/>
            <person name="Warren W.C."/>
        </authorList>
    </citation>
    <scope>NUCLEOTIDE SEQUENCE [LARGE SCALE GENOMIC DNA]</scope>
</reference>
<reference evidence="12" key="2">
    <citation type="submission" date="2025-08" db="UniProtKB">
        <authorList>
            <consortium name="Ensembl"/>
        </authorList>
    </citation>
    <scope>IDENTIFICATION</scope>
</reference>
<reference evidence="12" key="3">
    <citation type="submission" date="2025-09" db="UniProtKB">
        <authorList>
            <consortium name="Ensembl"/>
        </authorList>
    </citation>
    <scope>IDENTIFICATION</scope>
</reference>
<organism evidence="12 13">
    <name type="scientific">Cairina moschata</name>
    <name type="common">Muscovy duck</name>
    <dbReference type="NCBI Taxonomy" id="8855"/>
    <lineage>
        <taxon>Eukaryota</taxon>
        <taxon>Metazoa</taxon>
        <taxon>Chordata</taxon>
        <taxon>Craniata</taxon>
        <taxon>Vertebrata</taxon>
        <taxon>Euteleostomi</taxon>
        <taxon>Archelosauria</taxon>
        <taxon>Archosauria</taxon>
        <taxon>Dinosauria</taxon>
        <taxon>Saurischia</taxon>
        <taxon>Theropoda</taxon>
        <taxon>Coelurosauria</taxon>
        <taxon>Aves</taxon>
        <taxon>Neognathae</taxon>
        <taxon>Galloanserae</taxon>
        <taxon>Anseriformes</taxon>
        <taxon>Anatidae</taxon>
        <taxon>Anatinae</taxon>
        <taxon>Cairina</taxon>
    </lineage>
</organism>
<keyword evidence="2" id="KW-0963">Cytoplasm</keyword>
<dbReference type="InterPro" id="IPR027267">
    <property type="entry name" value="AH/BAR_dom_sf"/>
</dbReference>
<keyword evidence="6" id="KW-0206">Cytoskeleton</keyword>
<evidence type="ECO:0000256" key="7">
    <source>
        <dbReference type="ARBA" id="ARBA00023306"/>
    </source>
</evidence>
<keyword evidence="5" id="KW-0717">Septation</keyword>
<dbReference type="GO" id="GO:0048589">
    <property type="term" value="P:developmental growth"/>
    <property type="evidence" value="ECO:0007669"/>
    <property type="project" value="UniProtKB-ARBA"/>
</dbReference>
<evidence type="ECO:0000256" key="1">
    <source>
        <dbReference type="ARBA" id="ARBA00004245"/>
    </source>
</evidence>
<keyword evidence="3" id="KW-0132">Cell division</keyword>
<feature type="coiled-coil region" evidence="9">
    <location>
        <begin position="146"/>
        <end position="173"/>
    </location>
</feature>
<feature type="domain" description="BAR" evidence="11">
    <location>
        <begin position="34"/>
        <end position="378"/>
    </location>
</feature>
<dbReference type="AlphaFoldDB" id="A0A8C3BZW8"/>
<evidence type="ECO:0000256" key="6">
    <source>
        <dbReference type="ARBA" id="ARBA00023212"/>
    </source>
</evidence>
<dbReference type="SMART" id="SM00721">
    <property type="entry name" value="BAR"/>
    <property type="match status" value="1"/>
</dbReference>
<name>A0A8C3BZW8_CAIMO</name>
<dbReference type="Gene3D" id="1.20.1270.60">
    <property type="entry name" value="Arfaptin homology (AH) domain/BAR domain"/>
    <property type="match status" value="1"/>
</dbReference>
<dbReference type="Pfam" id="PF03114">
    <property type="entry name" value="BAR"/>
    <property type="match status" value="1"/>
</dbReference>
<comment type="function">
    <text evidence="8">Involved in cytokinesis and septation where it has a role in the localization of F-actin.</text>
</comment>
<evidence type="ECO:0000256" key="9">
    <source>
        <dbReference type="SAM" id="Coils"/>
    </source>
</evidence>
<evidence type="ECO:0000313" key="13">
    <source>
        <dbReference type="Proteomes" id="UP000694556"/>
    </source>
</evidence>